<dbReference type="AlphaFoldDB" id="A0A0B4XT01"/>
<evidence type="ECO:0000313" key="7">
    <source>
        <dbReference type="Proteomes" id="UP000006764"/>
    </source>
</evidence>
<dbReference type="PANTHER" id="PTHR44688:SF16">
    <property type="entry name" value="DNA-BINDING TRANSCRIPTIONAL ACTIVATOR DEVR_DOSR"/>
    <property type="match status" value="1"/>
</dbReference>
<dbReference type="InterPro" id="IPR016032">
    <property type="entry name" value="Sig_transdc_resp-reg_C-effctor"/>
</dbReference>
<feature type="domain" description="HTH luxR-type" evidence="5">
    <location>
        <begin position="175"/>
        <end position="240"/>
    </location>
</feature>
<dbReference type="STRING" id="391936.S7S_15980"/>
<keyword evidence="2" id="KW-0238">DNA-binding</keyword>
<evidence type="ECO:0000259" key="5">
    <source>
        <dbReference type="PROSITE" id="PS50043"/>
    </source>
</evidence>
<evidence type="ECO:0000313" key="6">
    <source>
        <dbReference type="EMBL" id="AJD49608.1"/>
    </source>
</evidence>
<keyword evidence="3" id="KW-0804">Transcription</keyword>
<sequence>MFPHAPVIERIELLNRLSTLERLNIGLDALLREYGFAFYFFGLDQSLSLVRPEITSLHNLPAEWFHRYIAEQQVHSDPTVRYTREHALPLVWHDADDIATDHLAAQVLQGYRDAGLGAACTLPLKAPGGAPCWLTLGCDSDDDDSHARLQDFMPFALLLASTVLDCCLRLTRPAAHPETVNLNTRERDCLAWASEGMTNAEIGAVLGISDRTAIYHIASACRKLGARNRQHAVTRAMLSGQFGGSASMARANHDKKREPARSVTSPLFRTGDSAAQSSP</sequence>
<dbReference type="PANTHER" id="PTHR44688">
    <property type="entry name" value="DNA-BINDING TRANSCRIPTIONAL ACTIVATOR DEVR_DOSR"/>
    <property type="match status" value="1"/>
</dbReference>
<evidence type="ECO:0000256" key="2">
    <source>
        <dbReference type="ARBA" id="ARBA00023125"/>
    </source>
</evidence>
<dbReference type="SUPFAM" id="SSF75516">
    <property type="entry name" value="Pheromone-binding domain of LuxR-like quorum-sensing transcription factors"/>
    <property type="match status" value="1"/>
</dbReference>
<protein>
    <submittedName>
        <fullName evidence="6">LuxR-like protein</fullName>
    </submittedName>
</protein>
<feature type="compositionally biased region" description="Basic and acidic residues" evidence="4">
    <location>
        <begin position="251"/>
        <end position="260"/>
    </location>
</feature>
<evidence type="ECO:0000256" key="4">
    <source>
        <dbReference type="SAM" id="MobiDB-lite"/>
    </source>
</evidence>
<feature type="compositionally biased region" description="Polar residues" evidence="4">
    <location>
        <begin position="262"/>
        <end position="279"/>
    </location>
</feature>
<dbReference type="Pfam" id="PF03472">
    <property type="entry name" value="Autoind_bind"/>
    <property type="match status" value="1"/>
</dbReference>
<gene>
    <name evidence="6" type="ORF">S7S_15980</name>
</gene>
<dbReference type="CDD" id="cd06170">
    <property type="entry name" value="LuxR_C_like"/>
    <property type="match status" value="1"/>
</dbReference>
<dbReference type="Pfam" id="PF00196">
    <property type="entry name" value="GerE"/>
    <property type="match status" value="1"/>
</dbReference>
<dbReference type="InterPro" id="IPR036693">
    <property type="entry name" value="TF_LuxR_autoind-bd_dom_sf"/>
</dbReference>
<dbReference type="HOGENOM" id="CLU_072786_1_0_6"/>
<dbReference type="InterPro" id="IPR000792">
    <property type="entry name" value="Tscrpt_reg_LuxR_C"/>
</dbReference>
<dbReference type="RefSeq" id="WP_008733331.1">
    <property type="nucleotide sequence ID" value="NZ_CP004387.1"/>
</dbReference>
<keyword evidence="7" id="KW-1185">Reference proteome</keyword>
<dbReference type="SMART" id="SM00421">
    <property type="entry name" value="HTH_LUXR"/>
    <property type="match status" value="1"/>
</dbReference>
<proteinExistence type="predicted"/>
<accession>A0A0B4XT01</accession>
<name>A0A0B4XT01_9GAMM</name>
<dbReference type="GO" id="GO:0006355">
    <property type="term" value="P:regulation of DNA-templated transcription"/>
    <property type="evidence" value="ECO:0007669"/>
    <property type="project" value="InterPro"/>
</dbReference>
<dbReference type="InterPro" id="IPR005143">
    <property type="entry name" value="TF_LuxR_autoind-bd_dom"/>
</dbReference>
<dbReference type="InterPro" id="IPR036388">
    <property type="entry name" value="WH-like_DNA-bd_sf"/>
</dbReference>
<dbReference type="GO" id="GO:0003677">
    <property type="term" value="F:DNA binding"/>
    <property type="evidence" value="ECO:0007669"/>
    <property type="project" value="UniProtKB-KW"/>
</dbReference>
<dbReference type="PROSITE" id="PS50043">
    <property type="entry name" value="HTH_LUXR_2"/>
    <property type="match status" value="1"/>
</dbReference>
<evidence type="ECO:0000256" key="3">
    <source>
        <dbReference type="ARBA" id="ARBA00023163"/>
    </source>
</evidence>
<organism evidence="6 7">
    <name type="scientific">Isoalcanivorax pacificus W11-5</name>
    <dbReference type="NCBI Taxonomy" id="391936"/>
    <lineage>
        <taxon>Bacteria</taxon>
        <taxon>Pseudomonadati</taxon>
        <taxon>Pseudomonadota</taxon>
        <taxon>Gammaproteobacteria</taxon>
        <taxon>Oceanospirillales</taxon>
        <taxon>Alcanivoracaceae</taxon>
        <taxon>Isoalcanivorax</taxon>
    </lineage>
</organism>
<dbReference type="SUPFAM" id="SSF46894">
    <property type="entry name" value="C-terminal effector domain of the bipartite response regulators"/>
    <property type="match status" value="1"/>
</dbReference>
<dbReference type="Gene3D" id="1.10.10.10">
    <property type="entry name" value="Winged helix-like DNA-binding domain superfamily/Winged helix DNA-binding domain"/>
    <property type="match status" value="1"/>
</dbReference>
<feature type="region of interest" description="Disordered" evidence="4">
    <location>
        <begin position="244"/>
        <end position="279"/>
    </location>
</feature>
<dbReference type="EMBL" id="CP004387">
    <property type="protein sequence ID" value="AJD49608.1"/>
    <property type="molecule type" value="Genomic_DNA"/>
</dbReference>
<dbReference type="Proteomes" id="UP000006764">
    <property type="component" value="Chromosome"/>
</dbReference>
<keyword evidence="1" id="KW-0805">Transcription regulation</keyword>
<reference evidence="6 7" key="1">
    <citation type="journal article" date="2012" name="J. Bacteriol.">
        <title>Genome sequence of an alkane-degrading bacterium, Alcanivorax pacificus type strain W11-5, isolated from deep sea sediment.</title>
        <authorList>
            <person name="Lai Q."/>
            <person name="Shao Z."/>
        </authorList>
    </citation>
    <scope>NUCLEOTIDE SEQUENCE [LARGE SCALE GENOMIC DNA]</scope>
    <source>
        <strain evidence="6 7">W11-5</strain>
    </source>
</reference>
<evidence type="ECO:0000256" key="1">
    <source>
        <dbReference type="ARBA" id="ARBA00023015"/>
    </source>
</evidence>
<dbReference type="KEGG" id="apac:S7S_15980"/>
<dbReference type="Gene3D" id="3.30.450.80">
    <property type="entry name" value="Transcription factor LuxR-like, autoinducer-binding domain"/>
    <property type="match status" value="1"/>
</dbReference>
<dbReference type="PRINTS" id="PR00038">
    <property type="entry name" value="HTHLUXR"/>
</dbReference>